<reference evidence="1" key="1">
    <citation type="submission" date="2018-06" db="EMBL/GenBank/DDBJ databases">
        <authorList>
            <person name="Zhirakovskaya E."/>
        </authorList>
    </citation>
    <scope>NUCLEOTIDE SEQUENCE</scope>
</reference>
<dbReference type="AlphaFoldDB" id="A0A3B0V5T8"/>
<dbReference type="EMBL" id="UOES01000216">
    <property type="protein sequence ID" value="VAW27316.1"/>
    <property type="molecule type" value="Genomic_DNA"/>
</dbReference>
<evidence type="ECO:0000313" key="1">
    <source>
        <dbReference type="EMBL" id="VAW27316.1"/>
    </source>
</evidence>
<gene>
    <name evidence="1" type="ORF">MNBD_BACTEROID06-1588</name>
</gene>
<name>A0A3B0V5T8_9ZZZZ</name>
<sequence>KLKSRTQILKSHQKSGRVVPEIDNEQIRELIEGNFETSSGYSHNLSFVKRLNKKAYWLIHKVISKTISSNIS</sequence>
<proteinExistence type="predicted"/>
<accession>A0A3B0V5T8</accession>
<protein>
    <submittedName>
        <fullName evidence="1">Uncharacterized protein</fullName>
    </submittedName>
</protein>
<feature type="non-terminal residue" evidence="1">
    <location>
        <position position="1"/>
    </location>
</feature>
<organism evidence="1">
    <name type="scientific">hydrothermal vent metagenome</name>
    <dbReference type="NCBI Taxonomy" id="652676"/>
    <lineage>
        <taxon>unclassified sequences</taxon>
        <taxon>metagenomes</taxon>
        <taxon>ecological metagenomes</taxon>
    </lineage>
</organism>